<dbReference type="PANTHER" id="PTHR10900:SF77">
    <property type="entry name" value="FI19380P1"/>
    <property type="match status" value="1"/>
</dbReference>
<dbReference type="PROSITE" id="PS50213">
    <property type="entry name" value="FAS1"/>
    <property type="match status" value="2"/>
</dbReference>
<reference evidence="3 4" key="1">
    <citation type="submission" date="2020-02" db="EMBL/GenBank/DDBJ databases">
        <authorList>
            <person name="Chen W.-M."/>
        </authorList>
    </citation>
    <scope>NUCLEOTIDE SEQUENCE [LARGE SCALE GENOMIC DNA]</scope>
    <source>
        <strain evidence="3 4">KDG-16</strain>
    </source>
</reference>
<comment type="caution">
    <text evidence="3">The sequence shown here is derived from an EMBL/GenBank/DDBJ whole genome shotgun (WGS) entry which is preliminary data.</text>
</comment>
<organism evidence="3 4">
    <name type="scientific">Flavobacterium difficile</name>
    <dbReference type="NCBI Taxonomy" id="2709659"/>
    <lineage>
        <taxon>Bacteria</taxon>
        <taxon>Pseudomonadati</taxon>
        <taxon>Bacteroidota</taxon>
        <taxon>Flavobacteriia</taxon>
        <taxon>Flavobacteriales</taxon>
        <taxon>Flavobacteriaceae</taxon>
        <taxon>Flavobacterium</taxon>
    </lineage>
</organism>
<sequence>MKNLNVTLKVMSLLLVSFLSTSCDDEEGTTTPPQQTIAQLASSRTEFSILVTALNKAGLTNTLNSAGNYTVFAPTNAAFNAFLAANNFADLDAVPVPLLKEVLLNHVIADELFSNELSTTYVKTLATGGASTSNTLSMFVNVSSNGIRLNGVSSVDTNSANIDASNGVIHKVDAVIGLPTVVTHATANPNFSTLVAALTRPDQADQNFVATLSGTANSPFTVFAPTNTAFGNLLTEFNWANLNAIPETVLEKTLKYHVVTGANILAAGIPSTNTNINTFLGQTFIVNATGGAKITDYNMRVSNIVATDVQCDNGVIHVLDKVIVPNLN</sequence>
<feature type="signal peptide" evidence="1">
    <location>
        <begin position="1"/>
        <end position="22"/>
    </location>
</feature>
<keyword evidence="1" id="KW-0732">Signal</keyword>
<dbReference type="InterPro" id="IPR050904">
    <property type="entry name" value="Adhesion/Biosynth-related"/>
</dbReference>
<protein>
    <submittedName>
        <fullName evidence="3">Fasciclin domain-containing protein</fullName>
    </submittedName>
</protein>
<accession>A0ABX0I2D8</accession>
<evidence type="ECO:0000313" key="3">
    <source>
        <dbReference type="EMBL" id="NHM00964.1"/>
    </source>
</evidence>
<dbReference type="EMBL" id="JAAJBT010000001">
    <property type="protein sequence ID" value="NHM00964.1"/>
    <property type="molecule type" value="Genomic_DNA"/>
</dbReference>
<proteinExistence type="predicted"/>
<evidence type="ECO:0000259" key="2">
    <source>
        <dbReference type="PROSITE" id="PS50213"/>
    </source>
</evidence>
<dbReference type="Gene3D" id="2.30.180.10">
    <property type="entry name" value="FAS1 domain"/>
    <property type="match status" value="2"/>
</dbReference>
<keyword evidence="4" id="KW-1185">Reference proteome</keyword>
<dbReference type="PANTHER" id="PTHR10900">
    <property type="entry name" value="PERIOSTIN-RELATED"/>
    <property type="match status" value="1"/>
</dbReference>
<dbReference type="InterPro" id="IPR000782">
    <property type="entry name" value="FAS1_domain"/>
</dbReference>
<dbReference type="Pfam" id="PF02469">
    <property type="entry name" value="Fasciclin"/>
    <property type="match status" value="2"/>
</dbReference>
<dbReference type="Proteomes" id="UP000800984">
    <property type="component" value="Unassembled WGS sequence"/>
</dbReference>
<name>A0ABX0I2D8_9FLAO</name>
<evidence type="ECO:0000313" key="4">
    <source>
        <dbReference type="Proteomes" id="UP000800984"/>
    </source>
</evidence>
<feature type="domain" description="FAS1" evidence="2">
    <location>
        <begin position="178"/>
        <end position="323"/>
    </location>
</feature>
<evidence type="ECO:0000256" key="1">
    <source>
        <dbReference type="SAM" id="SignalP"/>
    </source>
</evidence>
<feature type="domain" description="FAS1" evidence="2">
    <location>
        <begin position="34"/>
        <end position="176"/>
    </location>
</feature>
<feature type="chain" id="PRO_5046324874" evidence="1">
    <location>
        <begin position="23"/>
        <end position="328"/>
    </location>
</feature>
<dbReference type="RefSeq" id="WP_166075997.1">
    <property type="nucleotide sequence ID" value="NZ_JAAJBT010000001.1"/>
</dbReference>
<gene>
    <name evidence="3" type="ORF">G4D72_02440</name>
</gene>
<dbReference type="SUPFAM" id="SSF82153">
    <property type="entry name" value="FAS1 domain"/>
    <property type="match status" value="2"/>
</dbReference>
<dbReference type="PROSITE" id="PS51257">
    <property type="entry name" value="PROKAR_LIPOPROTEIN"/>
    <property type="match status" value="1"/>
</dbReference>
<dbReference type="InterPro" id="IPR036378">
    <property type="entry name" value="FAS1_dom_sf"/>
</dbReference>
<dbReference type="SMART" id="SM00554">
    <property type="entry name" value="FAS1"/>
    <property type="match status" value="2"/>
</dbReference>